<keyword evidence="6 11" id="KW-0865">Zymogen</keyword>
<comment type="catalytic activity">
    <reaction evidence="2 11">
        <text>glutathione + H2O = L-cysteinylglycine + L-glutamate</text>
        <dbReference type="Rhea" id="RHEA:28807"/>
        <dbReference type="ChEBI" id="CHEBI:15377"/>
        <dbReference type="ChEBI" id="CHEBI:29985"/>
        <dbReference type="ChEBI" id="CHEBI:57925"/>
        <dbReference type="ChEBI" id="CHEBI:61694"/>
        <dbReference type="EC" id="3.4.19.13"/>
    </reaction>
</comment>
<dbReference type="Gene3D" id="3.60.20.40">
    <property type="match status" value="1"/>
</dbReference>
<dbReference type="InterPro" id="IPR051792">
    <property type="entry name" value="GGT_bact"/>
</dbReference>
<dbReference type="GO" id="GO:0006751">
    <property type="term" value="P:glutathione catabolic process"/>
    <property type="evidence" value="ECO:0007669"/>
    <property type="project" value="UniProtKB-UniRule"/>
</dbReference>
<evidence type="ECO:0000256" key="7">
    <source>
        <dbReference type="ARBA" id="ARBA00023315"/>
    </source>
</evidence>
<feature type="active site" description="Nucleophile" evidence="9">
    <location>
        <position position="404"/>
    </location>
</feature>
<comment type="catalytic activity">
    <reaction evidence="1 11">
        <text>an S-substituted glutathione + H2O = an S-substituted L-cysteinylglycine + L-glutamate</text>
        <dbReference type="Rhea" id="RHEA:59468"/>
        <dbReference type="ChEBI" id="CHEBI:15377"/>
        <dbReference type="ChEBI" id="CHEBI:29985"/>
        <dbReference type="ChEBI" id="CHEBI:90779"/>
        <dbReference type="ChEBI" id="CHEBI:143103"/>
        <dbReference type="EC" id="3.4.19.13"/>
    </reaction>
</comment>
<dbReference type="EC" id="3.4.19.13" evidence="11"/>
<keyword evidence="12" id="KW-0732">Signal</keyword>
<evidence type="ECO:0000256" key="12">
    <source>
        <dbReference type="SAM" id="SignalP"/>
    </source>
</evidence>
<name>A0A7X4LNU1_9VIBR</name>
<keyword evidence="5 11" id="KW-0378">Hydrolase</keyword>
<keyword evidence="7 11" id="KW-0012">Acyltransferase</keyword>
<dbReference type="InterPro" id="IPR029055">
    <property type="entry name" value="Ntn_hydrolases_N"/>
</dbReference>
<evidence type="ECO:0000256" key="11">
    <source>
        <dbReference type="RuleBase" id="RU368036"/>
    </source>
</evidence>
<evidence type="ECO:0000256" key="2">
    <source>
        <dbReference type="ARBA" id="ARBA00001089"/>
    </source>
</evidence>
<feature type="binding site" evidence="10">
    <location>
        <position position="444"/>
    </location>
    <ligand>
        <name>L-glutamate</name>
        <dbReference type="ChEBI" id="CHEBI:29985"/>
    </ligand>
</feature>
<accession>A0A7X4LNU1</accession>
<evidence type="ECO:0000256" key="9">
    <source>
        <dbReference type="PIRSR" id="PIRSR600101-1"/>
    </source>
</evidence>
<keyword evidence="4 11" id="KW-0808">Transferase</keyword>
<comment type="pathway">
    <text evidence="11">Sulfur metabolism; glutathione metabolism.</text>
</comment>
<feature type="binding site" evidence="10">
    <location>
        <position position="490"/>
    </location>
    <ligand>
        <name>L-glutamate</name>
        <dbReference type="ChEBI" id="CHEBI:29985"/>
    </ligand>
</feature>
<evidence type="ECO:0000256" key="3">
    <source>
        <dbReference type="ARBA" id="ARBA00009381"/>
    </source>
</evidence>
<dbReference type="Gene3D" id="1.10.246.130">
    <property type="match status" value="1"/>
</dbReference>
<dbReference type="Proteomes" id="UP000462621">
    <property type="component" value="Unassembled WGS sequence"/>
</dbReference>
<dbReference type="GO" id="GO:0036374">
    <property type="term" value="F:glutathione hydrolase activity"/>
    <property type="evidence" value="ECO:0007669"/>
    <property type="project" value="UniProtKB-UniRule"/>
</dbReference>
<dbReference type="SUPFAM" id="SSF56235">
    <property type="entry name" value="N-terminal nucleophile aminohydrolases (Ntn hydrolases)"/>
    <property type="match status" value="1"/>
</dbReference>
<dbReference type="EC" id="2.3.2.2" evidence="11"/>
<feature type="binding site" evidence="10">
    <location>
        <position position="114"/>
    </location>
    <ligand>
        <name>L-glutamate</name>
        <dbReference type="ChEBI" id="CHEBI:29985"/>
    </ligand>
</feature>
<organism evidence="13 14">
    <name type="scientific">Vibrio eleionomae</name>
    <dbReference type="NCBI Taxonomy" id="2653505"/>
    <lineage>
        <taxon>Bacteria</taxon>
        <taxon>Pseudomonadati</taxon>
        <taxon>Pseudomonadota</taxon>
        <taxon>Gammaproteobacteria</taxon>
        <taxon>Vibrionales</taxon>
        <taxon>Vibrionaceae</taxon>
        <taxon>Vibrio</taxon>
    </lineage>
</organism>
<evidence type="ECO:0000256" key="6">
    <source>
        <dbReference type="ARBA" id="ARBA00023145"/>
    </source>
</evidence>
<comment type="catalytic activity">
    <reaction evidence="8 11">
        <text>an N-terminal (5-L-glutamyl)-[peptide] + an alpha-amino acid = 5-L-glutamyl amino acid + an N-terminal L-alpha-aminoacyl-[peptide]</text>
        <dbReference type="Rhea" id="RHEA:23904"/>
        <dbReference type="Rhea" id="RHEA-COMP:9780"/>
        <dbReference type="Rhea" id="RHEA-COMP:9795"/>
        <dbReference type="ChEBI" id="CHEBI:77644"/>
        <dbReference type="ChEBI" id="CHEBI:78597"/>
        <dbReference type="ChEBI" id="CHEBI:78599"/>
        <dbReference type="ChEBI" id="CHEBI:78608"/>
        <dbReference type="EC" id="2.3.2.2"/>
    </reaction>
</comment>
<dbReference type="GO" id="GO:0006750">
    <property type="term" value="P:glutathione biosynthetic process"/>
    <property type="evidence" value="ECO:0007669"/>
    <property type="project" value="UniProtKB-KW"/>
</dbReference>
<evidence type="ECO:0000256" key="5">
    <source>
        <dbReference type="ARBA" id="ARBA00022801"/>
    </source>
</evidence>
<gene>
    <name evidence="13" type="primary">ggt</name>
    <name evidence="13" type="ORF">F9817_18715</name>
</gene>
<proteinExistence type="inferred from homology"/>
<dbReference type="Pfam" id="PF01019">
    <property type="entry name" value="G_glu_transpept"/>
    <property type="match status" value="1"/>
</dbReference>
<evidence type="ECO:0000256" key="1">
    <source>
        <dbReference type="ARBA" id="ARBA00001049"/>
    </source>
</evidence>
<evidence type="ECO:0000313" key="14">
    <source>
        <dbReference type="Proteomes" id="UP000462621"/>
    </source>
</evidence>
<feature type="binding site" evidence="10">
    <location>
        <begin position="468"/>
        <end position="469"/>
    </location>
    <ligand>
        <name>L-glutamate</name>
        <dbReference type="ChEBI" id="CHEBI:29985"/>
    </ligand>
</feature>
<evidence type="ECO:0000256" key="10">
    <source>
        <dbReference type="PIRSR" id="PIRSR600101-2"/>
    </source>
</evidence>
<dbReference type="RefSeq" id="WP_161157696.1">
    <property type="nucleotide sequence ID" value="NZ_WEKT01000048.1"/>
</dbReference>
<reference evidence="13 14" key="1">
    <citation type="submission" date="2019-10" db="EMBL/GenBank/DDBJ databases">
        <title>Vibrio sp. nov. isolated from a shrimp pond.</title>
        <authorList>
            <person name="Gomez-Gil B."/>
            <person name="Enciso-Ibarra J."/>
            <person name="Enciso-Ibarra K."/>
            <person name="Bolan-Mejia C."/>
        </authorList>
    </citation>
    <scope>NUCLEOTIDE SEQUENCE [LARGE SCALE GENOMIC DNA]</scope>
    <source>
        <strain evidence="13 14">CAIM 722</strain>
    </source>
</reference>
<dbReference type="PANTHER" id="PTHR43199:SF1">
    <property type="entry name" value="GLUTATHIONE HYDROLASE PROENZYME"/>
    <property type="match status" value="1"/>
</dbReference>
<dbReference type="PRINTS" id="PR01210">
    <property type="entry name" value="GGTRANSPTASE"/>
</dbReference>
<comment type="caution">
    <text evidence="13">The sequence shown here is derived from an EMBL/GenBank/DDBJ whole genome shotgun (WGS) entry which is preliminary data.</text>
</comment>
<dbReference type="EMBL" id="WEKT01000048">
    <property type="protein sequence ID" value="MZI95216.1"/>
    <property type="molecule type" value="Genomic_DNA"/>
</dbReference>
<keyword evidence="14" id="KW-1185">Reference proteome</keyword>
<sequence>MQWMIKWLALSGLALTSSTYAAGQAADAFAPEKSTGVEDKSLVTSQHWMVTAANPHASQVGAQILREGGNAVDAMVSMQLMLGLVEPQSSGIGGGAFMVYWDAKHKKLTSFDGRETAPLDAKPTLFQNEKGEPLSFYDAVVGGRSVGTPGVVKLLWTTHEKYGKLPWKQLVAPVIKVAQEGFKISPRLAKLIAGDQEKLSRYPDTRHYFFNADGSPKTVGTLLKNPEYAATLTAISEGGADAFYHGQIAKDIVEHVQTAKGNPGVLSQKDFDTYQVKEREPVCTGYNSYDICGMGPPTSGGMTVGQIVGMTQYFDLPKWGPNSAKSWQVIGDASRLAFADRGMYIADEDFVPMPKQGLLNKDYIKQRAALIHPGKPLKDASAGTPIWQHAQVRSPDESIELPCTSHFNIVDREGNVISMTTSVENVFGSRLMVHGFILNNELTDFSFRSQVDGKPVANRVEPGKRPRSSMSPMIVLHDKQPYLAIGSPGGSRIIGYVAEAIIAHLAWGMDIQQAVSLPHILNRFGPMELEKGTGAETLTTRLQKMGYQVKVQDLNSGLHAIRVTDHGLEGAADPRREGVAIGE</sequence>
<comment type="subunit">
    <text evidence="11">This enzyme consists of two polypeptide chains, which are synthesized in precursor form from a single polypeptide.</text>
</comment>
<evidence type="ECO:0000313" key="13">
    <source>
        <dbReference type="EMBL" id="MZI95216.1"/>
    </source>
</evidence>
<keyword evidence="11" id="KW-0317">Glutathione biosynthesis</keyword>
<dbReference type="InterPro" id="IPR000101">
    <property type="entry name" value="GGT_peptidase"/>
</dbReference>
<dbReference type="NCBIfam" id="TIGR00066">
    <property type="entry name" value="g_glut_trans"/>
    <property type="match status" value="1"/>
</dbReference>
<dbReference type="PANTHER" id="PTHR43199">
    <property type="entry name" value="GLUTATHIONE HYDROLASE"/>
    <property type="match status" value="1"/>
</dbReference>
<dbReference type="InterPro" id="IPR043137">
    <property type="entry name" value="GGT_ssub_C"/>
</dbReference>
<feature type="signal peptide" evidence="12">
    <location>
        <begin position="1"/>
        <end position="21"/>
    </location>
</feature>
<comment type="similarity">
    <text evidence="3 11">Belongs to the gamma-glutamyltransferase family.</text>
</comment>
<protein>
    <recommendedName>
        <fullName evidence="11">Glutathione hydrolase proenzyme</fullName>
        <ecNumber evidence="11">2.3.2.2</ecNumber>
        <ecNumber evidence="11">3.4.19.13</ecNumber>
    </recommendedName>
    <component>
        <recommendedName>
            <fullName evidence="11">Glutathione hydrolase large chain</fullName>
        </recommendedName>
    </component>
    <component>
        <recommendedName>
            <fullName evidence="11">Glutathione hydrolase small chain</fullName>
        </recommendedName>
    </component>
</protein>
<dbReference type="UniPathway" id="UPA00204"/>
<dbReference type="GO" id="GO:0103068">
    <property type="term" value="F:leukotriene C4 gamma-glutamyl transferase activity"/>
    <property type="evidence" value="ECO:0007669"/>
    <property type="project" value="UniProtKB-EC"/>
</dbReference>
<evidence type="ECO:0000256" key="8">
    <source>
        <dbReference type="ARBA" id="ARBA00047417"/>
    </source>
</evidence>
<dbReference type="InterPro" id="IPR043138">
    <property type="entry name" value="GGT_lsub"/>
</dbReference>
<feature type="chain" id="PRO_5031355745" description="Glutathione hydrolase proenzyme" evidence="12">
    <location>
        <begin position="22"/>
        <end position="583"/>
    </location>
</feature>
<dbReference type="AlphaFoldDB" id="A0A7X4LNU1"/>
<evidence type="ECO:0000256" key="4">
    <source>
        <dbReference type="ARBA" id="ARBA00022679"/>
    </source>
</evidence>
<comment type="PTM">
    <text evidence="11">Cleaved by autocatalysis into a large and a small subunit.</text>
</comment>